<dbReference type="NCBIfam" id="NF033679">
    <property type="entry name" value="DNRLRE_dom"/>
    <property type="match status" value="1"/>
</dbReference>
<sequence>MKVNAQTVDTFTPNKYNTLYESTSNISNGSGSFLFAGRTAPMDNKLRRGLLQFDLSSIPTNATVTEAKLTLFMSRSIAGSTNVTLHKTLVDWGQGTSDAGGQEGAGTTSTMNDASWNCSFSMNGSTCITSWTSTGGDFNTSASATTSVSGIGSYEWSSTNMISDVQDWISNTSNNFGWFLLAQESNGTTAKRFDASGTNAPILEVTYSMPLSIDEFSLNNFYVKPNPVKSVFELNLPDSIKEVNVSIYNILGEEIYKSNYSLNSKIDSSNWTSGIYLIRVNTDGNVKTKRFLKL</sequence>
<dbReference type="Gene3D" id="2.60.40.3080">
    <property type="match status" value="1"/>
</dbReference>
<dbReference type="InterPro" id="IPR026444">
    <property type="entry name" value="Secre_tail"/>
</dbReference>
<organism evidence="3 4">
    <name type="scientific">Algibacter aquimarinus</name>
    <dbReference type="NCBI Taxonomy" id="1136748"/>
    <lineage>
        <taxon>Bacteria</taxon>
        <taxon>Pseudomonadati</taxon>
        <taxon>Bacteroidota</taxon>
        <taxon>Flavobacteriia</taxon>
        <taxon>Flavobacteriales</taxon>
        <taxon>Flavobacteriaceae</taxon>
        <taxon>Algibacter</taxon>
    </lineage>
</organism>
<proteinExistence type="predicted"/>
<evidence type="ECO:0000256" key="1">
    <source>
        <dbReference type="ARBA" id="ARBA00022729"/>
    </source>
</evidence>
<evidence type="ECO:0000259" key="2">
    <source>
        <dbReference type="Pfam" id="PF18962"/>
    </source>
</evidence>
<dbReference type="Proteomes" id="UP001501692">
    <property type="component" value="Unassembled WGS sequence"/>
</dbReference>
<evidence type="ECO:0000313" key="4">
    <source>
        <dbReference type="Proteomes" id="UP001501692"/>
    </source>
</evidence>
<dbReference type="EMBL" id="BAABJK010000004">
    <property type="protein sequence ID" value="GAA4961127.1"/>
    <property type="molecule type" value="Genomic_DNA"/>
</dbReference>
<name>A0ABP9H4A5_9FLAO</name>
<keyword evidence="4" id="KW-1185">Reference proteome</keyword>
<feature type="domain" description="Secretion system C-terminal sorting" evidence="2">
    <location>
        <begin position="225"/>
        <end position="291"/>
    </location>
</feature>
<dbReference type="Pfam" id="PF18962">
    <property type="entry name" value="Por_Secre_tail"/>
    <property type="match status" value="1"/>
</dbReference>
<reference evidence="4" key="1">
    <citation type="journal article" date="2019" name="Int. J. Syst. Evol. Microbiol.">
        <title>The Global Catalogue of Microorganisms (GCM) 10K type strain sequencing project: providing services to taxonomists for standard genome sequencing and annotation.</title>
        <authorList>
            <consortium name="The Broad Institute Genomics Platform"/>
            <consortium name="The Broad Institute Genome Sequencing Center for Infectious Disease"/>
            <person name="Wu L."/>
            <person name="Ma J."/>
        </authorList>
    </citation>
    <scope>NUCLEOTIDE SEQUENCE [LARGE SCALE GENOMIC DNA]</scope>
    <source>
        <strain evidence="4">JCM 18287</strain>
    </source>
</reference>
<evidence type="ECO:0000313" key="3">
    <source>
        <dbReference type="EMBL" id="GAA4961127.1"/>
    </source>
</evidence>
<dbReference type="NCBIfam" id="TIGR04183">
    <property type="entry name" value="Por_Secre_tail"/>
    <property type="match status" value="1"/>
</dbReference>
<protein>
    <recommendedName>
        <fullName evidence="2">Secretion system C-terminal sorting domain-containing protein</fullName>
    </recommendedName>
</protein>
<keyword evidence="1" id="KW-0732">Signal</keyword>
<comment type="caution">
    <text evidence="3">The sequence shown here is derived from an EMBL/GenBank/DDBJ whole genome shotgun (WGS) entry which is preliminary data.</text>
</comment>
<gene>
    <name evidence="3" type="ORF">GCM10023315_06410</name>
</gene>
<accession>A0ABP9H4A5</accession>